<sequence>MRSINNASSSVLSLIPRKTSSGLRSDYCHWTCISQIDNGYKGNKHNRGHKGDAGIELETRSQVRSSRPRFSLRLVSGRLLLGTLPLFDMQPTQPCQLKKSSPSQLRAAAVATPICCLQFQQPGPQLRLLPASRLLHLAKGAVVTADSGFSDL</sequence>
<reference evidence="1 2" key="1">
    <citation type="journal article" date="2014" name="Agronomy (Basel)">
        <title>A Draft Genome Sequence for Ensete ventricosum, the Drought-Tolerant Tree Against Hunger.</title>
        <authorList>
            <person name="Harrison J."/>
            <person name="Moore K.A."/>
            <person name="Paszkiewicz K."/>
            <person name="Jones T."/>
            <person name="Grant M."/>
            <person name="Ambacheew D."/>
            <person name="Muzemil S."/>
            <person name="Studholme D.J."/>
        </authorList>
    </citation>
    <scope>NUCLEOTIDE SEQUENCE [LARGE SCALE GENOMIC DNA]</scope>
</reference>
<dbReference type="EMBL" id="AMZH03013157">
    <property type="protein sequence ID" value="RRT49721.1"/>
    <property type="molecule type" value="Genomic_DNA"/>
</dbReference>
<evidence type="ECO:0000313" key="2">
    <source>
        <dbReference type="Proteomes" id="UP000287651"/>
    </source>
</evidence>
<gene>
    <name evidence="1" type="ORF">B296_00025848</name>
</gene>
<name>A0A426YDA1_ENSVE</name>
<proteinExistence type="predicted"/>
<accession>A0A426YDA1</accession>
<comment type="caution">
    <text evidence="1">The sequence shown here is derived from an EMBL/GenBank/DDBJ whole genome shotgun (WGS) entry which is preliminary data.</text>
</comment>
<protein>
    <submittedName>
        <fullName evidence="1">Uncharacterized protein</fullName>
    </submittedName>
</protein>
<evidence type="ECO:0000313" key="1">
    <source>
        <dbReference type="EMBL" id="RRT49721.1"/>
    </source>
</evidence>
<dbReference type="Proteomes" id="UP000287651">
    <property type="component" value="Unassembled WGS sequence"/>
</dbReference>
<dbReference type="AlphaFoldDB" id="A0A426YDA1"/>
<organism evidence="1 2">
    <name type="scientific">Ensete ventricosum</name>
    <name type="common">Abyssinian banana</name>
    <name type="synonym">Musa ensete</name>
    <dbReference type="NCBI Taxonomy" id="4639"/>
    <lineage>
        <taxon>Eukaryota</taxon>
        <taxon>Viridiplantae</taxon>
        <taxon>Streptophyta</taxon>
        <taxon>Embryophyta</taxon>
        <taxon>Tracheophyta</taxon>
        <taxon>Spermatophyta</taxon>
        <taxon>Magnoliopsida</taxon>
        <taxon>Liliopsida</taxon>
        <taxon>Zingiberales</taxon>
        <taxon>Musaceae</taxon>
        <taxon>Ensete</taxon>
    </lineage>
</organism>